<sequence>MLIMCARGCGYPIDVPIETMQEAQKAGQPVNVSHPAGQCPGQSDVPRYKYRLRVTVDRFPNVPGEPDEVVNLIGSGATVEADTLSDAFDPLTDKFTEQWKRVQEMRFIAEQTVEGEDTPTEQG</sequence>
<evidence type="ECO:0000313" key="2">
    <source>
        <dbReference type="Proteomes" id="UP000423645"/>
    </source>
</evidence>
<dbReference type="Proteomes" id="UP000423645">
    <property type="component" value="Segment"/>
</dbReference>
<dbReference type="GeneID" id="77951932"/>
<protein>
    <submittedName>
        <fullName evidence="1">Uncharacterized protein</fullName>
    </submittedName>
</protein>
<evidence type="ECO:0000313" key="1">
    <source>
        <dbReference type="EMBL" id="QGJ92978.1"/>
    </source>
</evidence>
<gene>
    <name evidence="1" type="primary">88</name>
    <name evidence="1" type="ORF">PBI_CHIDIEBERE_88</name>
</gene>
<accession>A0A649VKW1</accession>
<name>A0A649VKW1_9CAUD</name>
<keyword evidence="2" id="KW-1185">Reference proteome</keyword>
<dbReference type="RefSeq" id="YP_010675606.1">
    <property type="nucleotide sequence ID" value="NC_071005.1"/>
</dbReference>
<reference evidence="1 2" key="1">
    <citation type="submission" date="2019-10" db="EMBL/GenBank/DDBJ databases">
        <authorList>
            <person name="Zack K.M."/>
            <person name="Garlena R.A."/>
            <person name="Russell D.A."/>
            <person name="Pope W.H."/>
            <person name="Jacobs-Sera D."/>
            <person name="Hatfull G.F."/>
        </authorList>
    </citation>
    <scope>NUCLEOTIDE SEQUENCE [LARGE SCALE GENOMIC DNA]</scope>
</reference>
<dbReference type="KEGG" id="vg:77951932"/>
<proteinExistence type="predicted"/>
<organism evidence="1 2">
    <name type="scientific">Gordonia phage Chidiebere</name>
    <dbReference type="NCBI Taxonomy" id="2656530"/>
    <lineage>
        <taxon>Viruses</taxon>
        <taxon>Duplodnaviria</taxon>
        <taxon>Heunggongvirae</taxon>
        <taxon>Uroviricota</taxon>
        <taxon>Caudoviricetes</taxon>
        <taxon>Chidieberevirus</taxon>
        <taxon>Chidieberevirus chidiebere</taxon>
    </lineage>
</organism>
<dbReference type="EMBL" id="MN586022">
    <property type="protein sequence ID" value="QGJ92978.1"/>
    <property type="molecule type" value="Genomic_DNA"/>
</dbReference>